<feature type="domain" description="Peptidase S26" evidence="8">
    <location>
        <begin position="22"/>
        <end position="193"/>
    </location>
</feature>
<name>A0A7W5ZPN4_9BACT</name>
<comment type="similarity">
    <text evidence="2 7">Belongs to the peptidase S26 family.</text>
</comment>
<evidence type="ECO:0000256" key="7">
    <source>
        <dbReference type="RuleBase" id="RU362042"/>
    </source>
</evidence>
<evidence type="ECO:0000256" key="6">
    <source>
        <dbReference type="PIRSR" id="PIRSR600223-1"/>
    </source>
</evidence>
<dbReference type="GO" id="GO:0009003">
    <property type="term" value="F:signal peptidase activity"/>
    <property type="evidence" value="ECO:0007669"/>
    <property type="project" value="UniProtKB-EC"/>
</dbReference>
<evidence type="ECO:0000313" key="10">
    <source>
        <dbReference type="Proteomes" id="UP000541352"/>
    </source>
</evidence>
<gene>
    <name evidence="9" type="ORF">FHS57_003418</name>
</gene>
<dbReference type="GO" id="GO:0016020">
    <property type="term" value="C:membrane"/>
    <property type="evidence" value="ECO:0007669"/>
    <property type="project" value="UniProtKB-SubCell"/>
</dbReference>
<protein>
    <recommendedName>
        <fullName evidence="4 7">Signal peptidase I</fullName>
        <ecNumber evidence="3 7">3.4.21.89</ecNumber>
    </recommendedName>
</protein>
<keyword evidence="7" id="KW-1133">Transmembrane helix</keyword>
<dbReference type="EMBL" id="JACIBY010000006">
    <property type="protein sequence ID" value="MBB3839412.1"/>
    <property type="molecule type" value="Genomic_DNA"/>
</dbReference>
<keyword evidence="5 7" id="KW-0378">Hydrolase</keyword>
<dbReference type="CDD" id="cd06530">
    <property type="entry name" value="S26_SPase_I"/>
    <property type="match status" value="2"/>
</dbReference>
<dbReference type="InterPro" id="IPR000223">
    <property type="entry name" value="Pept_S26A_signal_pept_1"/>
</dbReference>
<accession>A0A7W5ZPN4</accession>
<dbReference type="GO" id="GO:0004252">
    <property type="term" value="F:serine-type endopeptidase activity"/>
    <property type="evidence" value="ECO:0007669"/>
    <property type="project" value="InterPro"/>
</dbReference>
<proteinExistence type="inferred from homology"/>
<comment type="caution">
    <text evidence="9">The sequence shown here is derived from an EMBL/GenBank/DDBJ whole genome shotgun (WGS) entry which is preliminary data.</text>
</comment>
<dbReference type="SUPFAM" id="SSF51306">
    <property type="entry name" value="LexA/Signal peptidase"/>
    <property type="match status" value="1"/>
</dbReference>
<sequence>MESKEKVQEKAAPPKPKKSAFREWIDSVVFAVVAATFIRWLFFTPFTIPSSSMEKTLLVGDFLFVSNLHYGARTPVTPLQIPLTHQTIWGTSIPSFSTLIQLPMYRLPGFTHIKRNDVVVFNYPGDADEPFEDVSIGNGGYKDFPVDLRNNFIKRCVAVSGDVLEIKNAEVYINGVKAPVPPHAELYYRMESSDVLDDRFFDKENIQDYSALPPDSARTGVQRYQIRTTPEIVETLKKYDFVRSIQQIARYNASISEPGIYPAALAQNQEFYGPIQIPKKGLTITLDSVNIAKYGHVIKYFDYNDAEKVNVTKTQISIDGKPLTQYTFKQDYFFMMGDNRYESADSRFWGFVPEDHIVGKALFTWMSIDPNPKSFIHKIRWNRLFRLIE</sequence>
<evidence type="ECO:0000313" key="9">
    <source>
        <dbReference type="EMBL" id="MBB3839412.1"/>
    </source>
</evidence>
<keyword evidence="7" id="KW-0812">Transmembrane</keyword>
<feature type="transmembrane region" description="Helical" evidence="7">
    <location>
        <begin position="24"/>
        <end position="43"/>
    </location>
</feature>
<keyword evidence="10" id="KW-1185">Reference proteome</keyword>
<evidence type="ECO:0000256" key="2">
    <source>
        <dbReference type="ARBA" id="ARBA00009370"/>
    </source>
</evidence>
<evidence type="ECO:0000256" key="3">
    <source>
        <dbReference type="ARBA" id="ARBA00013208"/>
    </source>
</evidence>
<evidence type="ECO:0000256" key="5">
    <source>
        <dbReference type="ARBA" id="ARBA00022801"/>
    </source>
</evidence>
<dbReference type="RefSeq" id="WP_183975640.1">
    <property type="nucleotide sequence ID" value="NZ_JACIBY010000006.1"/>
</dbReference>
<dbReference type="InterPro" id="IPR019533">
    <property type="entry name" value="Peptidase_S26"/>
</dbReference>
<dbReference type="PANTHER" id="PTHR43390">
    <property type="entry name" value="SIGNAL PEPTIDASE I"/>
    <property type="match status" value="1"/>
</dbReference>
<evidence type="ECO:0000256" key="4">
    <source>
        <dbReference type="ARBA" id="ARBA00019232"/>
    </source>
</evidence>
<dbReference type="Gene3D" id="2.10.109.10">
    <property type="entry name" value="Umud Fragment, subunit A"/>
    <property type="match status" value="2"/>
</dbReference>
<dbReference type="PANTHER" id="PTHR43390:SF1">
    <property type="entry name" value="CHLOROPLAST PROCESSING PEPTIDASE"/>
    <property type="match status" value="1"/>
</dbReference>
<dbReference type="Proteomes" id="UP000541352">
    <property type="component" value="Unassembled WGS sequence"/>
</dbReference>
<dbReference type="InterPro" id="IPR036286">
    <property type="entry name" value="LexA/Signal_pep-like_sf"/>
</dbReference>
<comment type="subcellular location">
    <subcellularLocation>
        <location evidence="7">Membrane</location>
        <topology evidence="7">Single-pass type II membrane protein</topology>
    </subcellularLocation>
</comment>
<dbReference type="GO" id="GO:0006465">
    <property type="term" value="P:signal peptide processing"/>
    <property type="evidence" value="ECO:0007669"/>
    <property type="project" value="InterPro"/>
</dbReference>
<dbReference type="InterPro" id="IPR019758">
    <property type="entry name" value="Pept_S26A_signal_pept_1_CS"/>
</dbReference>
<dbReference type="PRINTS" id="PR00727">
    <property type="entry name" value="LEADERPTASE"/>
</dbReference>
<keyword evidence="7" id="KW-0472">Membrane</keyword>
<evidence type="ECO:0000256" key="1">
    <source>
        <dbReference type="ARBA" id="ARBA00000677"/>
    </source>
</evidence>
<feature type="active site" evidence="6">
    <location>
        <position position="52"/>
    </location>
</feature>
<dbReference type="AlphaFoldDB" id="A0A7W5ZPN4"/>
<dbReference type="Pfam" id="PF10502">
    <property type="entry name" value="Peptidase_S26"/>
    <property type="match status" value="2"/>
</dbReference>
<feature type="domain" description="Peptidase S26" evidence="8">
    <location>
        <begin position="319"/>
        <end position="365"/>
    </location>
</feature>
<dbReference type="PROSITE" id="PS00761">
    <property type="entry name" value="SPASE_I_3"/>
    <property type="match status" value="1"/>
</dbReference>
<evidence type="ECO:0000259" key="8">
    <source>
        <dbReference type="Pfam" id="PF10502"/>
    </source>
</evidence>
<keyword evidence="7" id="KW-0645">Protease</keyword>
<organism evidence="9 10">
    <name type="scientific">Runella defluvii</name>
    <dbReference type="NCBI Taxonomy" id="370973"/>
    <lineage>
        <taxon>Bacteria</taxon>
        <taxon>Pseudomonadati</taxon>
        <taxon>Bacteroidota</taxon>
        <taxon>Cytophagia</taxon>
        <taxon>Cytophagales</taxon>
        <taxon>Spirosomataceae</taxon>
        <taxon>Runella</taxon>
    </lineage>
</organism>
<reference evidence="9 10" key="1">
    <citation type="submission" date="2020-08" db="EMBL/GenBank/DDBJ databases">
        <title>Genomic Encyclopedia of Type Strains, Phase IV (KMG-IV): sequencing the most valuable type-strain genomes for metagenomic binning, comparative biology and taxonomic classification.</title>
        <authorList>
            <person name="Goeker M."/>
        </authorList>
    </citation>
    <scope>NUCLEOTIDE SEQUENCE [LARGE SCALE GENOMIC DNA]</scope>
    <source>
        <strain evidence="9 10">DSM 17976</strain>
    </source>
</reference>
<dbReference type="EC" id="3.4.21.89" evidence="3 7"/>
<dbReference type="NCBIfam" id="TIGR02227">
    <property type="entry name" value="sigpep_I_bact"/>
    <property type="match status" value="2"/>
</dbReference>
<comment type="catalytic activity">
    <reaction evidence="1 7">
        <text>Cleavage of hydrophobic, N-terminal signal or leader sequences from secreted and periplasmic proteins.</text>
        <dbReference type="EC" id="3.4.21.89"/>
    </reaction>
</comment>
<feature type="active site" evidence="6">
    <location>
        <position position="154"/>
    </location>
</feature>